<name>A0A3B1DBI7_9ZZZZ</name>
<dbReference type="AlphaFoldDB" id="A0A3B1DBI7"/>
<feature type="domain" description="DUF2231" evidence="2">
    <location>
        <begin position="4"/>
        <end position="145"/>
    </location>
</feature>
<feature type="transmembrane region" description="Helical" evidence="1">
    <location>
        <begin position="41"/>
        <end position="60"/>
    </location>
</feature>
<reference evidence="3" key="1">
    <citation type="submission" date="2018-06" db="EMBL/GenBank/DDBJ databases">
        <authorList>
            <person name="Zhirakovskaya E."/>
        </authorList>
    </citation>
    <scope>NUCLEOTIDE SEQUENCE</scope>
</reference>
<feature type="transmembrane region" description="Helical" evidence="1">
    <location>
        <begin position="88"/>
        <end position="105"/>
    </location>
</feature>
<dbReference type="InterPro" id="IPR019251">
    <property type="entry name" value="DUF2231_TM"/>
</dbReference>
<evidence type="ECO:0000259" key="2">
    <source>
        <dbReference type="Pfam" id="PF09990"/>
    </source>
</evidence>
<evidence type="ECO:0000313" key="3">
    <source>
        <dbReference type="EMBL" id="VAX32230.1"/>
    </source>
</evidence>
<feature type="transmembrane region" description="Helical" evidence="1">
    <location>
        <begin position="112"/>
        <end position="129"/>
    </location>
</feature>
<protein>
    <recommendedName>
        <fullName evidence="2">DUF2231 domain-containing protein</fullName>
    </recommendedName>
</protein>
<proteinExistence type="predicted"/>
<dbReference type="EMBL" id="UOGG01000189">
    <property type="protein sequence ID" value="VAX32230.1"/>
    <property type="molecule type" value="Genomic_DNA"/>
</dbReference>
<organism evidence="3">
    <name type="scientific">hydrothermal vent metagenome</name>
    <dbReference type="NCBI Taxonomy" id="652676"/>
    <lineage>
        <taxon>unclassified sequences</taxon>
        <taxon>metagenomes</taxon>
        <taxon>ecological metagenomes</taxon>
    </lineage>
</organism>
<sequence>MFDLPLHPIAVHFPIVLGIILPVVALAVWWAIRKDYLQQKAWVLVVFLALAYGVSSFVAVELGEDDEDKVEKVVSEKVFEEHEEAGELIPWVASGLFLISLAGFLPKNSNRMRLALVVLSLAAVIPLANTGHTGGKLVYQYGAANAHLSGEYKALVESGKFYVANAESEDHESDDDDDH</sequence>
<dbReference type="Pfam" id="PF09990">
    <property type="entry name" value="DUF2231"/>
    <property type="match status" value="1"/>
</dbReference>
<keyword evidence="1" id="KW-0472">Membrane</keyword>
<accession>A0A3B1DBI7</accession>
<evidence type="ECO:0000256" key="1">
    <source>
        <dbReference type="SAM" id="Phobius"/>
    </source>
</evidence>
<keyword evidence="1" id="KW-1133">Transmembrane helix</keyword>
<keyword evidence="1" id="KW-0812">Transmembrane</keyword>
<feature type="transmembrane region" description="Helical" evidence="1">
    <location>
        <begin position="12"/>
        <end position="32"/>
    </location>
</feature>
<gene>
    <name evidence="3" type="ORF">MNBD_NITROSPINAE05-833</name>
</gene>